<gene>
    <name evidence="2" type="ORF">PCOR1329_LOCUS34713</name>
</gene>
<keyword evidence="3" id="KW-1185">Reference proteome</keyword>
<feature type="region of interest" description="Disordered" evidence="1">
    <location>
        <begin position="422"/>
        <end position="454"/>
    </location>
</feature>
<organism evidence="2 3">
    <name type="scientific">Prorocentrum cordatum</name>
    <dbReference type="NCBI Taxonomy" id="2364126"/>
    <lineage>
        <taxon>Eukaryota</taxon>
        <taxon>Sar</taxon>
        <taxon>Alveolata</taxon>
        <taxon>Dinophyceae</taxon>
        <taxon>Prorocentrales</taxon>
        <taxon>Prorocentraceae</taxon>
        <taxon>Prorocentrum</taxon>
    </lineage>
</organism>
<feature type="compositionally biased region" description="Low complexity" evidence="1">
    <location>
        <begin position="427"/>
        <end position="446"/>
    </location>
</feature>
<sequence length="454" mass="49721">MCAAVEFLVVASNSVSSACASTCTCMLSSRLVDITGMPLGTHNDGRRAGAFFSVLACAGALKAPVQQRNIKALYVTSSFPKDTMPIDVMVEHQLKTLGGPNVELRAVVFDNTPPWLSDADLIAWPKTFEMQRRGLEKLHKGKVSAKLPRVTVKPMDYEAVDDPAFLAPFFHVDAMDKTGAVLAQKSLRSMFGTTGEHAQMLSNFFAMTHFMRECMSPENDDVDLCLYFDPDMLMYGNTTGILELATATFEDNPELVVVSPPFGCYRDRWVKKDPVSGACPSRSAIVSSRHVIAQRRRLVPKMPITVPSIGKSYWEGVMTEALGRAGRGQILCGQEFFIVHPPSRYQKNKRNQTMPLMQLLRLLVPPEAAMCSEPGACSAEVQATLGTKELVRRFEAGRIVADKQTLYNKGCGCCADMMPSAERIGERPSSSRAGRPGSPRGSGARPTTHRSTGW</sequence>
<dbReference type="Proteomes" id="UP001189429">
    <property type="component" value="Unassembled WGS sequence"/>
</dbReference>
<reference evidence="2" key="1">
    <citation type="submission" date="2023-10" db="EMBL/GenBank/DDBJ databases">
        <authorList>
            <person name="Chen Y."/>
            <person name="Shah S."/>
            <person name="Dougan E. K."/>
            <person name="Thang M."/>
            <person name="Chan C."/>
        </authorList>
    </citation>
    <scope>NUCLEOTIDE SEQUENCE [LARGE SCALE GENOMIC DNA]</scope>
</reference>
<name>A0ABN9T1N4_9DINO</name>
<evidence type="ECO:0000256" key="1">
    <source>
        <dbReference type="SAM" id="MobiDB-lite"/>
    </source>
</evidence>
<dbReference type="EMBL" id="CAUYUJ010014253">
    <property type="protein sequence ID" value="CAK0838865.1"/>
    <property type="molecule type" value="Genomic_DNA"/>
</dbReference>
<protein>
    <submittedName>
        <fullName evidence="2">Uncharacterized protein</fullName>
    </submittedName>
</protein>
<evidence type="ECO:0000313" key="3">
    <source>
        <dbReference type="Proteomes" id="UP001189429"/>
    </source>
</evidence>
<comment type="caution">
    <text evidence="2">The sequence shown here is derived from an EMBL/GenBank/DDBJ whole genome shotgun (WGS) entry which is preliminary data.</text>
</comment>
<proteinExistence type="predicted"/>
<accession>A0ABN9T1N4</accession>
<evidence type="ECO:0000313" key="2">
    <source>
        <dbReference type="EMBL" id="CAK0838865.1"/>
    </source>
</evidence>